<name>A0ABS0VTS5_9CORY</name>
<keyword evidence="1" id="KW-0175">Coiled coil</keyword>
<feature type="domain" description="Rad50/SbcC-type AAA" evidence="2">
    <location>
        <begin position="5"/>
        <end position="51"/>
    </location>
</feature>
<dbReference type="Proteomes" id="UP000625574">
    <property type="component" value="Unassembled WGS sequence"/>
</dbReference>
<accession>A0ABS0VTS5</accession>
<dbReference type="SUPFAM" id="SSF52540">
    <property type="entry name" value="P-loop containing nucleoside triphosphate hydrolases"/>
    <property type="match status" value="1"/>
</dbReference>
<feature type="coiled-coil region" evidence="1">
    <location>
        <begin position="668"/>
        <end position="702"/>
    </location>
</feature>
<dbReference type="PANTHER" id="PTHR41259">
    <property type="entry name" value="DOUBLE-STRAND BREAK REPAIR RAD50 ATPASE, PUTATIVE-RELATED"/>
    <property type="match status" value="1"/>
</dbReference>
<feature type="coiled-coil region" evidence="1">
    <location>
        <begin position="307"/>
        <end position="355"/>
    </location>
</feature>
<evidence type="ECO:0000259" key="2">
    <source>
        <dbReference type="Pfam" id="PF13476"/>
    </source>
</evidence>
<dbReference type="InterPro" id="IPR038729">
    <property type="entry name" value="Rad50/SbcC_AAA"/>
</dbReference>
<reference evidence="3 4" key="1">
    <citation type="submission" date="2020-12" db="EMBL/GenBank/DDBJ databases">
        <title>Genome public.</title>
        <authorList>
            <person name="Sun Q."/>
        </authorList>
    </citation>
    <scope>NUCLEOTIDE SEQUENCE [LARGE SCALE GENOMIC DNA]</scope>
    <source>
        <strain evidence="3 4">CCM 8864</strain>
    </source>
</reference>
<dbReference type="PANTHER" id="PTHR41259:SF1">
    <property type="entry name" value="DOUBLE-STRAND BREAK REPAIR RAD50 ATPASE, PUTATIVE-RELATED"/>
    <property type="match status" value="1"/>
</dbReference>
<evidence type="ECO:0000313" key="4">
    <source>
        <dbReference type="Proteomes" id="UP000625574"/>
    </source>
</evidence>
<organism evidence="3 4">
    <name type="scientific">Corynebacterium marambiense</name>
    <dbReference type="NCBI Taxonomy" id="2765364"/>
    <lineage>
        <taxon>Bacteria</taxon>
        <taxon>Bacillati</taxon>
        <taxon>Actinomycetota</taxon>
        <taxon>Actinomycetes</taxon>
        <taxon>Mycobacteriales</taxon>
        <taxon>Corynebacteriaceae</taxon>
        <taxon>Corynebacterium</taxon>
    </lineage>
</organism>
<gene>
    <name evidence="3" type="ORF">JDV76_04200</name>
</gene>
<dbReference type="InterPro" id="IPR027417">
    <property type="entry name" value="P-loop_NTPase"/>
</dbReference>
<protein>
    <submittedName>
        <fullName evidence="3">AAA family ATPase</fullName>
    </submittedName>
</protein>
<sequence length="877" mass="95030">MRIHSITLDNVRGIGHLELSDLPETGLIVISGDNEQGKSTILESVRTVLTVPHSSSRKEVRALQPVGEDVAPRIELAATVGPYSFTVTKSYLRQKSAVLTVCRPHSENLTGRDAEDRLTAILDEYLDTALMDVLFVRQGELDAAVSTAGVPSLARALEYPDGPNSDVGSPVEEGEELLRRVEEEYERYYTAARGAETGELKATRKAADSAATELDDAAADVERLAGYVEEVRRWSEEESAARGRRPGAIRERAELRASAKQAEQAAARVTAAENALTAATATLEASLANLRRRKGLTAQVATMAEELAALTDARTDLAEAADREQRRIDELRVELGAAEEDLTKATELVESRERQHKDVLVALRRTELEGVLGELDALDGRMSTLRAELAENIVTEPDVAAAEKAELELTLARSRRDSASAKISLTAAEPTDVAIDGEAVTLDDDGRTYDITETMTFTTAGVTAVITPGAGIESANADVSSAEQALETILRAMECPDVDTARKRLAGYRAQERELAALRRERQATLAGRDEHAMKHEMTALGDPGTGLPAGPDDLDDVEEKLEAAKTAKLDAENRVALVRTQLSAQSERRAKEALAVHDARIGFSRAALTRAEEALDGGEPDISEPTETELEKLIDTQTRAKTDAAGELEAARLELDAVNPELVDKLLRGAEAQVRSIDETIRQAERAVAENRGRIEQATGAEERLEKAASAERRAREDLSSTLRRAEAAGKLREVLLRHRDQARRRYAEPFARRLTTMAATVFGPDVSFGLTEELAVADRTLGQLTIDVDSLSGGAREQIGILVRLSVAELVGQAEGVPVFIDDALGSTDSGRLRRMATVLADAGKVGQVFVLTCVPARYDHVPGRRHLTMSELRK</sequence>
<proteinExistence type="predicted"/>
<keyword evidence="4" id="KW-1185">Reference proteome</keyword>
<dbReference type="EMBL" id="JAEIOT010000005">
    <property type="protein sequence ID" value="MBI9000175.1"/>
    <property type="molecule type" value="Genomic_DNA"/>
</dbReference>
<dbReference type="RefSeq" id="WP_198735621.1">
    <property type="nucleotide sequence ID" value="NZ_JAEIOT010000005.1"/>
</dbReference>
<dbReference type="Gene3D" id="3.40.50.300">
    <property type="entry name" value="P-loop containing nucleotide triphosphate hydrolases"/>
    <property type="match status" value="2"/>
</dbReference>
<comment type="caution">
    <text evidence="3">The sequence shown here is derived from an EMBL/GenBank/DDBJ whole genome shotgun (WGS) entry which is preliminary data.</text>
</comment>
<dbReference type="Pfam" id="PF13476">
    <property type="entry name" value="AAA_23"/>
    <property type="match status" value="1"/>
</dbReference>
<evidence type="ECO:0000256" key="1">
    <source>
        <dbReference type="SAM" id="Coils"/>
    </source>
</evidence>
<evidence type="ECO:0000313" key="3">
    <source>
        <dbReference type="EMBL" id="MBI9000175.1"/>
    </source>
</evidence>